<dbReference type="SUPFAM" id="SSF103088">
    <property type="entry name" value="OmpA-like"/>
    <property type="match status" value="1"/>
</dbReference>
<dbReference type="InterPro" id="IPR006665">
    <property type="entry name" value="OmpA-like"/>
</dbReference>
<dbReference type="InterPro" id="IPR036737">
    <property type="entry name" value="OmpA-like_sf"/>
</dbReference>
<evidence type="ECO:0000313" key="8">
    <source>
        <dbReference type="Proteomes" id="UP000295215"/>
    </source>
</evidence>
<dbReference type="SUPFAM" id="SSF49478">
    <property type="entry name" value="Cna protein B-type domain"/>
    <property type="match status" value="1"/>
</dbReference>
<evidence type="ECO:0000313" key="7">
    <source>
        <dbReference type="EMBL" id="TDS65268.1"/>
    </source>
</evidence>
<dbReference type="GO" id="GO:0009279">
    <property type="term" value="C:cell outer membrane"/>
    <property type="evidence" value="ECO:0007669"/>
    <property type="project" value="UniProtKB-SubCell"/>
</dbReference>
<keyword evidence="8" id="KW-1185">Reference proteome</keyword>
<sequence>MRKTITKFFSLALVLCAVNTGLAQTAKTNKADKKFEKYEYVDAIEVYKNIAEKGYKSMNTLQKLADAYYFNGKLSEANKWYGELFEFAAENNEQLPSEYYYRYAQTLKAIEDYEKADQYMEIFSKMEGDDSRSKLFEQNKGNYLKEIEANSNRYEAEPLSINSGFSDYGAAIWRDNLVFASARQTEEVGKSKIHKWTNEAFTNLYLSKINPDGTIDEPVLFPIEAQNRINEASASFSADGKTVYFTQNNTDIKKNKKDEYKNVLLKIYRASLQTDGTWGNVVELPFNSNEFNTAHPALTPDGKWLYFASDRQGTLGLSDIFRVKIYENGEYGIPENIGNKINTEGRETFPFVSKDHYLYFSSDGRPGLGGLDIYMAKLNVDGTFGQVVNMGKPLNSSYDDFSFYIDPAAKKGFLSSNRPADTAGDNIYFFQEKKEIVCQQMISGYVFDKSTNEAIAQAKITVYNAVYNEITTLLSDEQGRFTVENLGCGKKYRLKAEAESYNTAEVSTVMGNEIDGVVNVEIGLDPSQEKIGKDDDLFKKLQLDPIYFDFDKSNIRPDAAVELAKVVEVLKMYPDIKIDVRSHTDSRGNDNYNMKLSDRRAKATMKWMIDNGISKDRITGKGYGESQLVNKCANGVPCTPQEHQANRRSEFIVVEM</sequence>
<dbReference type="SUPFAM" id="SSF82171">
    <property type="entry name" value="DPP6 N-terminal domain-like"/>
    <property type="match status" value="1"/>
</dbReference>
<reference evidence="7 8" key="1">
    <citation type="submission" date="2019-03" db="EMBL/GenBank/DDBJ databases">
        <title>Genomic Encyclopedia of Archaeal and Bacterial Type Strains, Phase II (KMG-II): from individual species to whole genera.</title>
        <authorList>
            <person name="Goeker M."/>
        </authorList>
    </citation>
    <scope>NUCLEOTIDE SEQUENCE [LARGE SCALE GENOMIC DNA]</scope>
    <source>
        <strain evidence="7 8">DSM 28213</strain>
    </source>
</reference>
<dbReference type="PROSITE" id="PS51123">
    <property type="entry name" value="OMPA_2"/>
    <property type="match status" value="1"/>
</dbReference>
<gene>
    <name evidence="7" type="ORF">C8P70_10249</name>
</gene>
<feature type="domain" description="OmpA-like" evidence="6">
    <location>
        <begin position="535"/>
        <end position="656"/>
    </location>
</feature>
<dbReference type="AlphaFoldDB" id="A0A4R7F648"/>
<accession>A0A4R7F648</accession>
<dbReference type="Gene3D" id="2.120.10.30">
    <property type="entry name" value="TolB, C-terminal domain"/>
    <property type="match status" value="1"/>
</dbReference>
<feature type="chain" id="PRO_5020466211" evidence="5">
    <location>
        <begin position="24"/>
        <end position="656"/>
    </location>
</feature>
<evidence type="ECO:0000256" key="5">
    <source>
        <dbReference type="SAM" id="SignalP"/>
    </source>
</evidence>
<comment type="subcellular location">
    <subcellularLocation>
        <location evidence="1">Cell outer membrane</location>
    </subcellularLocation>
</comment>
<dbReference type="Pfam" id="PF00691">
    <property type="entry name" value="OmpA"/>
    <property type="match status" value="1"/>
</dbReference>
<dbReference type="SUPFAM" id="SSF48452">
    <property type="entry name" value="TPR-like"/>
    <property type="match status" value="1"/>
</dbReference>
<dbReference type="OrthoDB" id="9809364at2"/>
<evidence type="ECO:0000256" key="3">
    <source>
        <dbReference type="ARBA" id="ARBA00023237"/>
    </source>
</evidence>
<evidence type="ECO:0000259" key="6">
    <source>
        <dbReference type="PROSITE" id="PS51123"/>
    </source>
</evidence>
<dbReference type="RefSeq" id="WP_133711494.1">
    <property type="nucleotide sequence ID" value="NZ_SOAG01000002.1"/>
</dbReference>
<dbReference type="Pfam" id="PF13620">
    <property type="entry name" value="CarboxypepD_reg"/>
    <property type="match status" value="1"/>
</dbReference>
<evidence type="ECO:0000256" key="1">
    <source>
        <dbReference type="ARBA" id="ARBA00004442"/>
    </source>
</evidence>
<dbReference type="InterPro" id="IPR006664">
    <property type="entry name" value="OMP_bac"/>
</dbReference>
<dbReference type="PANTHER" id="PTHR30329">
    <property type="entry name" value="STATOR ELEMENT OF FLAGELLAR MOTOR COMPLEX"/>
    <property type="match status" value="1"/>
</dbReference>
<keyword evidence="2 4" id="KW-0472">Membrane</keyword>
<dbReference type="InterPro" id="IPR050330">
    <property type="entry name" value="Bact_OuterMem_StrucFunc"/>
</dbReference>
<dbReference type="InterPro" id="IPR011990">
    <property type="entry name" value="TPR-like_helical_dom_sf"/>
</dbReference>
<dbReference type="Pfam" id="PF07676">
    <property type="entry name" value="PD40"/>
    <property type="match status" value="3"/>
</dbReference>
<evidence type="ECO:0000256" key="2">
    <source>
        <dbReference type="ARBA" id="ARBA00023136"/>
    </source>
</evidence>
<feature type="signal peptide" evidence="5">
    <location>
        <begin position="1"/>
        <end position="23"/>
    </location>
</feature>
<dbReference type="InterPro" id="IPR011659">
    <property type="entry name" value="WD40"/>
</dbReference>
<organism evidence="7 8">
    <name type="scientific">Myroides indicus</name>
    <dbReference type="NCBI Taxonomy" id="1323422"/>
    <lineage>
        <taxon>Bacteria</taxon>
        <taxon>Pseudomonadati</taxon>
        <taxon>Bacteroidota</taxon>
        <taxon>Flavobacteriia</taxon>
        <taxon>Flavobacteriales</taxon>
        <taxon>Flavobacteriaceae</taxon>
        <taxon>Myroides</taxon>
    </lineage>
</organism>
<name>A0A4R7F648_9FLAO</name>
<dbReference type="EMBL" id="SOAG01000002">
    <property type="protein sequence ID" value="TDS65268.1"/>
    <property type="molecule type" value="Genomic_DNA"/>
</dbReference>
<comment type="caution">
    <text evidence="7">The sequence shown here is derived from an EMBL/GenBank/DDBJ whole genome shotgun (WGS) entry which is preliminary data.</text>
</comment>
<dbReference type="Gene3D" id="1.25.40.10">
    <property type="entry name" value="Tetratricopeptide repeat domain"/>
    <property type="match status" value="1"/>
</dbReference>
<dbReference type="PANTHER" id="PTHR30329:SF21">
    <property type="entry name" value="LIPOPROTEIN YIAD-RELATED"/>
    <property type="match status" value="1"/>
</dbReference>
<proteinExistence type="predicted"/>
<dbReference type="PRINTS" id="PR01021">
    <property type="entry name" value="OMPADOMAIN"/>
</dbReference>
<keyword evidence="5" id="KW-0732">Signal</keyword>
<dbReference type="InterPro" id="IPR011042">
    <property type="entry name" value="6-blade_b-propeller_TolB-like"/>
</dbReference>
<keyword evidence="3" id="KW-0998">Cell outer membrane</keyword>
<dbReference type="Gene3D" id="3.30.1330.60">
    <property type="entry name" value="OmpA-like domain"/>
    <property type="match status" value="1"/>
</dbReference>
<dbReference type="Proteomes" id="UP000295215">
    <property type="component" value="Unassembled WGS sequence"/>
</dbReference>
<dbReference type="CDD" id="cd07185">
    <property type="entry name" value="OmpA_C-like"/>
    <property type="match status" value="1"/>
</dbReference>
<dbReference type="Gene3D" id="2.60.40.1120">
    <property type="entry name" value="Carboxypeptidase-like, regulatory domain"/>
    <property type="match status" value="1"/>
</dbReference>
<protein>
    <submittedName>
        <fullName evidence="7">WD40 repeat protein</fullName>
    </submittedName>
</protein>
<evidence type="ECO:0000256" key="4">
    <source>
        <dbReference type="PROSITE-ProRule" id="PRU00473"/>
    </source>
</evidence>